<organism evidence="1">
    <name type="scientific">marine sediment metagenome</name>
    <dbReference type="NCBI Taxonomy" id="412755"/>
    <lineage>
        <taxon>unclassified sequences</taxon>
        <taxon>metagenomes</taxon>
        <taxon>ecological metagenomes</taxon>
    </lineage>
</organism>
<dbReference type="PANTHER" id="PTHR11373:SF4">
    <property type="entry name" value="DEOXYNUCLEOSIDE TRIPHOSPHATE TRIPHOSPHOHYDROLASE SAMHD1"/>
    <property type="match status" value="1"/>
</dbReference>
<evidence type="ECO:0000313" key="1">
    <source>
        <dbReference type="EMBL" id="GAG84596.1"/>
    </source>
</evidence>
<reference evidence="1" key="1">
    <citation type="journal article" date="2014" name="Front. Microbiol.">
        <title>High frequency of phylogenetically diverse reductive dehalogenase-homologous genes in deep subseafloor sedimentary metagenomes.</title>
        <authorList>
            <person name="Kawai M."/>
            <person name="Futagami T."/>
            <person name="Toyoda A."/>
            <person name="Takaki Y."/>
            <person name="Nishi S."/>
            <person name="Hori S."/>
            <person name="Arai W."/>
            <person name="Tsubouchi T."/>
            <person name="Morono Y."/>
            <person name="Uchiyama I."/>
            <person name="Ito T."/>
            <person name="Fujiyama A."/>
            <person name="Inagaki F."/>
            <person name="Takami H."/>
        </authorList>
    </citation>
    <scope>NUCLEOTIDE SEQUENCE</scope>
    <source>
        <strain evidence="1">Expedition CK06-06</strain>
    </source>
</reference>
<dbReference type="EMBL" id="BART01014080">
    <property type="protein sequence ID" value="GAG84596.1"/>
    <property type="molecule type" value="Genomic_DNA"/>
</dbReference>
<sequence>SEDFLKKFNALNPQSKLDQAKINKIQNLIMHCECDNYLLSDIVSSQLDADRLDYLLRDSHFCGVTYGEYDFRWLLHCLIPIEQNGVKRLGITHKGVGVVEQYLMARRLMIRNVYQNGKKYGVEYLLKEFLHYLANDVAHQEEFLKLDTYNALVRFLQNVNDFNQQANKTKNLKPMVNNFLHKNYNLYKE</sequence>
<dbReference type="AlphaFoldDB" id="X1CK77"/>
<dbReference type="Gene3D" id="1.10.3210.10">
    <property type="entry name" value="Hypothetical protein af1432"/>
    <property type="match status" value="1"/>
</dbReference>
<dbReference type="PANTHER" id="PTHR11373">
    <property type="entry name" value="DEOXYNUCLEOSIDE TRIPHOSPHATE TRIPHOSPHOHYDROLASE"/>
    <property type="match status" value="1"/>
</dbReference>
<proteinExistence type="predicted"/>
<feature type="non-terminal residue" evidence="1">
    <location>
        <position position="189"/>
    </location>
</feature>
<comment type="caution">
    <text evidence="1">The sequence shown here is derived from an EMBL/GenBank/DDBJ whole genome shotgun (WGS) entry which is preliminary data.</text>
</comment>
<dbReference type="SUPFAM" id="SSF109604">
    <property type="entry name" value="HD-domain/PDEase-like"/>
    <property type="match status" value="1"/>
</dbReference>
<dbReference type="GO" id="GO:0006203">
    <property type="term" value="P:dGTP catabolic process"/>
    <property type="evidence" value="ECO:0007669"/>
    <property type="project" value="TreeGrafter"/>
</dbReference>
<feature type="non-terminal residue" evidence="1">
    <location>
        <position position="1"/>
    </location>
</feature>
<protein>
    <submittedName>
        <fullName evidence="1">Uncharacterized protein</fullName>
    </submittedName>
</protein>
<dbReference type="InterPro" id="IPR050135">
    <property type="entry name" value="dGTPase-like"/>
</dbReference>
<accession>X1CK77</accession>
<dbReference type="GO" id="GO:0008832">
    <property type="term" value="F:dGTPase activity"/>
    <property type="evidence" value="ECO:0007669"/>
    <property type="project" value="TreeGrafter"/>
</dbReference>
<gene>
    <name evidence="1" type="ORF">S01H4_28355</name>
</gene>
<name>X1CK77_9ZZZZ</name>